<evidence type="ECO:0000256" key="1">
    <source>
        <dbReference type="SAM" id="SignalP"/>
    </source>
</evidence>
<name>A0A516H6I9_9PROT</name>
<dbReference type="KEGG" id="fer:FNB15_19410"/>
<dbReference type="EMBL" id="CP041636">
    <property type="protein sequence ID" value="QDO99310.1"/>
    <property type="molecule type" value="Genomic_DNA"/>
</dbReference>
<feature type="signal peptide" evidence="1">
    <location>
        <begin position="1"/>
        <end position="27"/>
    </location>
</feature>
<keyword evidence="1" id="KW-0732">Signal</keyword>
<reference evidence="2 3" key="1">
    <citation type="submission" date="2019-07" db="EMBL/GenBank/DDBJ databases">
        <title>Genome sequencing for Ferrovibrio sp. K5.</title>
        <authorList>
            <person name="Park S.-J."/>
        </authorList>
    </citation>
    <scope>NUCLEOTIDE SEQUENCE [LARGE SCALE GENOMIC DNA]</scope>
    <source>
        <strain evidence="2 3">K5</strain>
    </source>
</reference>
<feature type="chain" id="PRO_5021807985" evidence="1">
    <location>
        <begin position="28"/>
        <end position="164"/>
    </location>
</feature>
<dbReference type="AlphaFoldDB" id="A0A516H6I9"/>
<gene>
    <name evidence="2" type="ORF">FNB15_19410</name>
</gene>
<dbReference type="OrthoDB" id="7678469at2"/>
<sequence length="164" mass="18489">MKIRNVMRCIMLMGLATLLLLPSGATAENDRHAGYYYPPITSRETYKARAVVMPEADSDVRLNFITGMAFQQNQRPYPPSFVMFAKGERFERMIIVGIGSNGFRGIYQARAVLAQMTSIARTSPVFRENNVQDLLTFLDLARMLGFEELTVSDGQSFAHRIALK</sequence>
<dbReference type="RefSeq" id="WP_144258306.1">
    <property type="nucleotide sequence ID" value="NZ_CP041636.1"/>
</dbReference>
<keyword evidence="3" id="KW-1185">Reference proteome</keyword>
<accession>A0A516H6I9</accession>
<protein>
    <submittedName>
        <fullName evidence="2">Molybdopterin-guanine dinucleotide biosynthesis protein A</fullName>
    </submittedName>
</protein>
<organism evidence="2 3">
    <name type="scientific">Ferrovibrio terrae</name>
    <dbReference type="NCBI Taxonomy" id="2594003"/>
    <lineage>
        <taxon>Bacteria</taxon>
        <taxon>Pseudomonadati</taxon>
        <taxon>Pseudomonadota</taxon>
        <taxon>Alphaproteobacteria</taxon>
        <taxon>Rhodospirillales</taxon>
        <taxon>Rhodospirillaceae</taxon>
        <taxon>Ferrovibrio</taxon>
    </lineage>
</organism>
<evidence type="ECO:0000313" key="3">
    <source>
        <dbReference type="Proteomes" id="UP000317496"/>
    </source>
</evidence>
<proteinExistence type="predicted"/>
<evidence type="ECO:0000313" key="2">
    <source>
        <dbReference type="EMBL" id="QDO99310.1"/>
    </source>
</evidence>
<dbReference type="Proteomes" id="UP000317496">
    <property type="component" value="Chromosome"/>
</dbReference>